<name>A0AAX3RQV6_9GAMM</name>
<sequence>MNINKDNELSDKNISSNDWEIECDSASLVMAKNTELVLFENTQNSDKTTTLIASFVASCNQRGEKPLDQWLHDEFRKYPEIWENEEEIRNTTRDVIESTDAFNVSRHSLQRHQEQGRSRASWLANEIEKNAAVSGSVDVGRYATDIDSALADATANARKIVSTLGGEINGNYNLDGFIAEQHHVDTFNIDATVKGSPYRARMVNSHDLNSVDIEIVDVNGNVVGQYQSKYGSDAKSTHSQFERGDYSGQQRLVPEGQGNDVPNSTEVIEADGVSSTPLSKEKAKAFQKQAQAERETYQYEWKDTNRIDIAKKIGKQALFGACIAVGMQGVRILARRAWNRLNGRQNPSVNDDLKEFFSSSLRSTTETAAQIAVSGAVVVAVKNGYLGALLRNTPAGLITNIACVGLQNAKVLYKLGKGELTQSEALDEIGSTTVTASMAILGATKSAMIGVTMGTVFGPIGMAAGGFIGGVAGGIAGSKVGEIIYNAGKVVAKKAIEVVSSVVESTGQAIKSIGRGISNFASSLFSLW</sequence>
<dbReference type="EMBL" id="CP097327">
    <property type="protein sequence ID" value="USB36146.1"/>
    <property type="molecule type" value="Genomic_DNA"/>
</dbReference>
<dbReference type="EMBL" id="CP116222">
    <property type="protein sequence ID" value="WFC05022.1"/>
    <property type="molecule type" value="Genomic_DNA"/>
</dbReference>
<proteinExistence type="predicted"/>
<reference evidence="2" key="2">
    <citation type="submission" date="2023-01" db="EMBL/GenBank/DDBJ databases">
        <title>The prevalence of carbapenem-resistant bacteria in aquaculture in China and the genetic diversity of carbapenem-resistant genes.</title>
        <authorList>
            <person name="Wen R."/>
        </authorList>
    </citation>
    <scope>NUCLEOTIDE SEQUENCE</scope>
    <source>
        <strain evidence="2">PVA41-chromosome</strain>
    </source>
</reference>
<evidence type="ECO:0000313" key="4">
    <source>
        <dbReference type="Proteomes" id="UP001222403"/>
    </source>
</evidence>
<dbReference type="Proteomes" id="UP001057142">
    <property type="component" value="Chromosome"/>
</dbReference>
<organism evidence="2 4">
    <name type="scientific">Providencia vermicola</name>
    <dbReference type="NCBI Taxonomy" id="333965"/>
    <lineage>
        <taxon>Bacteria</taxon>
        <taxon>Pseudomonadati</taxon>
        <taxon>Pseudomonadota</taxon>
        <taxon>Gammaproteobacteria</taxon>
        <taxon>Enterobacterales</taxon>
        <taxon>Morganellaceae</taxon>
        <taxon>Providencia</taxon>
    </lineage>
</organism>
<protein>
    <submittedName>
        <fullName evidence="2">Uncharacterized protein</fullName>
    </submittedName>
</protein>
<dbReference type="Proteomes" id="UP001222403">
    <property type="component" value="Chromosome"/>
</dbReference>
<evidence type="ECO:0000313" key="1">
    <source>
        <dbReference type="EMBL" id="USB36146.1"/>
    </source>
</evidence>
<gene>
    <name evidence="1" type="ORF">M5J11_15225</name>
    <name evidence="2" type="ORF">PG365_09670</name>
</gene>
<keyword evidence="3" id="KW-1185">Reference proteome</keyword>
<evidence type="ECO:0000313" key="2">
    <source>
        <dbReference type="EMBL" id="WFC05022.1"/>
    </source>
</evidence>
<dbReference type="RefSeq" id="WP_251464164.1">
    <property type="nucleotide sequence ID" value="NZ_CP097327.1"/>
</dbReference>
<dbReference type="AlphaFoldDB" id="A0AAX3RQV6"/>
<reference evidence="1" key="1">
    <citation type="journal article" date="2022" name="Front. Microbiol.">
        <title>Identification of a novel aminoglycoside O-nucleotidyltransferase AadA33 in Providencia vermicola.</title>
        <authorList>
            <person name="Feng C."/>
            <person name="Gao M."/>
            <person name="Jiang W."/>
            <person name="Shi W."/>
            <person name="Li A."/>
            <person name="Liu S."/>
            <person name="Zhang L."/>
            <person name="Zhang X."/>
            <person name="Li Q."/>
            <person name="Lin H."/>
            <person name="Lu J."/>
            <person name="Li K."/>
            <person name="Zhang H."/>
            <person name="Hu Y."/>
            <person name="Bao Q."/>
            <person name="Lin X."/>
        </authorList>
    </citation>
    <scope>NUCLEOTIDE SEQUENCE</scope>
    <source>
        <strain evidence="1">P13</strain>
    </source>
</reference>
<accession>A0AAX3RQV6</accession>
<evidence type="ECO:0000313" key="3">
    <source>
        <dbReference type="Proteomes" id="UP001057142"/>
    </source>
</evidence>